<feature type="short sequence motif" description="GXGXXG" evidence="8">
    <location>
        <begin position="737"/>
        <end position="742"/>
    </location>
</feature>
<evidence type="ECO:0000259" key="10">
    <source>
        <dbReference type="PROSITE" id="PS50089"/>
    </source>
</evidence>
<dbReference type="PROSITE" id="PS00518">
    <property type="entry name" value="ZF_RING_1"/>
    <property type="match status" value="1"/>
</dbReference>
<feature type="domain" description="PNPLA" evidence="11">
    <location>
        <begin position="733"/>
        <end position="944"/>
    </location>
</feature>
<keyword evidence="4" id="KW-0862">Zinc</keyword>
<evidence type="ECO:0008006" key="14">
    <source>
        <dbReference type="Google" id="ProtNLM"/>
    </source>
</evidence>
<dbReference type="InterPro" id="IPR017907">
    <property type="entry name" value="Znf_RING_CS"/>
</dbReference>
<dbReference type="Gene3D" id="3.40.1090.10">
    <property type="entry name" value="Cytosolic phospholipase A2 catalytic domain"/>
    <property type="match status" value="1"/>
</dbReference>
<dbReference type="CDD" id="cd16449">
    <property type="entry name" value="RING-HC"/>
    <property type="match status" value="1"/>
</dbReference>
<evidence type="ECO:0000256" key="2">
    <source>
        <dbReference type="ARBA" id="ARBA00022771"/>
    </source>
</evidence>
<evidence type="ECO:0000256" key="1">
    <source>
        <dbReference type="ARBA" id="ARBA00022723"/>
    </source>
</evidence>
<feature type="region of interest" description="Disordered" evidence="9">
    <location>
        <begin position="1216"/>
        <end position="1244"/>
    </location>
</feature>
<dbReference type="PANTHER" id="PTHR24185">
    <property type="entry name" value="CALCIUM-INDEPENDENT PHOSPHOLIPASE A2-GAMMA"/>
    <property type="match status" value="1"/>
</dbReference>
<keyword evidence="5 8" id="KW-0442">Lipid degradation</keyword>
<feature type="short sequence motif" description="DGA/G" evidence="8">
    <location>
        <begin position="931"/>
        <end position="933"/>
    </location>
</feature>
<proteinExistence type="predicted"/>
<dbReference type="GO" id="GO:0008270">
    <property type="term" value="F:zinc ion binding"/>
    <property type="evidence" value="ECO:0007669"/>
    <property type="project" value="UniProtKB-KW"/>
</dbReference>
<evidence type="ECO:0000256" key="9">
    <source>
        <dbReference type="SAM" id="MobiDB-lite"/>
    </source>
</evidence>
<dbReference type="GO" id="GO:0046486">
    <property type="term" value="P:glycerolipid metabolic process"/>
    <property type="evidence" value="ECO:0007669"/>
    <property type="project" value="UniProtKB-ARBA"/>
</dbReference>
<feature type="compositionally biased region" description="Low complexity" evidence="9">
    <location>
        <begin position="1226"/>
        <end position="1238"/>
    </location>
</feature>
<keyword evidence="2 7" id="KW-0863">Zinc-finger</keyword>
<reference evidence="12" key="1">
    <citation type="submission" date="2021-06" db="EMBL/GenBank/DDBJ databases">
        <title>Comparative genomics, transcriptomics and evolutionary studies reveal genomic signatures of adaptation to plant cell wall in hemibiotrophic fungi.</title>
        <authorList>
            <consortium name="DOE Joint Genome Institute"/>
            <person name="Baroncelli R."/>
            <person name="Diaz J.F."/>
            <person name="Benocci T."/>
            <person name="Peng M."/>
            <person name="Battaglia E."/>
            <person name="Haridas S."/>
            <person name="Andreopoulos W."/>
            <person name="Labutti K."/>
            <person name="Pangilinan J."/>
            <person name="Floch G.L."/>
            <person name="Makela M.R."/>
            <person name="Henrissat B."/>
            <person name="Grigoriev I.V."/>
            <person name="Crouch J.A."/>
            <person name="De Vries R.P."/>
            <person name="Sukno S.A."/>
            <person name="Thon M.R."/>
        </authorList>
    </citation>
    <scope>NUCLEOTIDE SEQUENCE</scope>
    <source>
        <strain evidence="12">CBS 102054</strain>
    </source>
</reference>
<feature type="compositionally biased region" description="Polar residues" evidence="9">
    <location>
        <begin position="218"/>
        <end position="235"/>
    </location>
</feature>
<feature type="active site" description="Nucleophile" evidence="8">
    <location>
        <position position="773"/>
    </location>
</feature>
<dbReference type="InterPro" id="IPR002641">
    <property type="entry name" value="PNPLA_dom"/>
</dbReference>
<dbReference type="GO" id="GO:0016042">
    <property type="term" value="P:lipid catabolic process"/>
    <property type="evidence" value="ECO:0007669"/>
    <property type="project" value="UniProtKB-UniRule"/>
</dbReference>
<gene>
    <name evidence="12" type="ORF">BDP81DRAFT_443725</name>
</gene>
<comment type="caution">
    <text evidence="12">The sequence shown here is derived from an EMBL/GenBank/DDBJ whole genome shotgun (WGS) entry which is preliminary data.</text>
</comment>
<evidence type="ECO:0000256" key="3">
    <source>
        <dbReference type="ARBA" id="ARBA00022801"/>
    </source>
</evidence>
<dbReference type="GeneID" id="85476617"/>
<dbReference type="InterPro" id="IPR001841">
    <property type="entry name" value="Znf_RING"/>
</dbReference>
<feature type="region of interest" description="Disordered" evidence="9">
    <location>
        <begin position="216"/>
        <end position="235"/>
    </location>
</feature>
<evidence type="ECO:0000259" key="11">
    <source>
        <dbReference type="PROSITE" id="PS51635"/>
    </source>
</evidence>
<dbReference type="SUPFAM" id="SSF52540">
    <property type="entry name" value="P-loop containing nucleoside triphosphate hydrolases"/>
    <property type="match status" value="1"/>
</dbReference>
<evidence type="ECO:0000313" key="13">
    <source>
        <dbReference type="Proteomes" id="UP001243989"/>
    </source>
</evidence>
<keyword evidence="6 8" id="KW-0443">Lipid metabolism</keyword>
<dbReference type="InterPro" id="IPR027417">
    <property type="entry name" value="P-loop_NTPase"/>
</dbReference>
<sequence>MAESEADGQGGAVDRCVECKSKSKKLSVCTDCSNSLFCDDCWDQWRLHGPKAPPNVTRPHEKSFPRIIQRLRQILKPDRTNETYEQELEADNNTTWFGVGRDESKPNTFQDYGRFAALLSQSQASTQEEFYPRLVAFIGQTGEGKSTLIKMLINRIETRQKGIEHASPVTAWSDNSATTGDVHLYADPESFHTREPMLYADCEGINGGELPPRALRQTLGQDGSTNAASGNRTRGSSISHCVRVLKRSVHGSQRDITWAKGSAMNVRVHAVTRLYPRLLYTFSDVVVFVSQSPGTFEATIVTSLLSWGKSSIDKSLNQPTLPHAVVVLNATEPASDDEWDVDTATSCLMETVRQAVFRNADFRKHAEAMRSTGKKIETTQDLLECYYASISVIRIPNGRQPRLLLKQVQSLHDLLGLKCGESFMSKDRVRMLATADQLQTYLHSAFDHFSQNRDQPFNFLKDALKQRPVPRDFDGYVVDLAASISRNSTTNFSSERFNTARILGTMVPMIASCVMLDTARQRRPGLASRLLDDVYVKFFRTALDTFVERYVQCSYSETQHGECCNLRSGHNLKGHQNSAGKMFRSGDYVAEEGITQFETEWIEQIRDKLTELENALMRSVVDADNGLGEQQTEDCVAATIHQEQVASFFSTLGNVQSFVSHSTCFCCLREIPEHALPCGHVLCAPCVKAYAAPESESYMRMTTCPFHPKDSFKFQGAGWTVAIKPPFAGARVLSLDGGGVRGIVELQVLKAIQSKLGSGLPIRLFFDLIVGTSTGGIIALGLGVNNWSVDECIRVFKTLCEKAFVRRELVGVPILGQLSVANHGSKYKTKPFEALLQDQFQKDRLLFGGNVCCDSMDTKVAITSTATLVRQQAVVLANYRRLGPEGHDYRLVRANRPEQEFKVWEAARATSAAPPYFETFPRPETKDTYVDGALYHNCPVFVAHHERRMIWPDIADSVPDILLSIGTGLKQPTDVDAGDLILRNSARRRSPNWISRIMEFGTILFDRVDRILDGEVTWNEFVAEVVESRYPSSRNRHIRINPNLGCAIPPLDAVKDVEILEQDAERYMKEIDPKIYEVAHRLIASSFYFVMEPNSVKLTAEGSQCEGFIRCRIPNAHDYMKSLGRLIANCLVHDFEPHFSIVEVGDNSSGAQVVNFSRQIEDMQRLNHFDEIPIRVVSTRESSATMINLHLQSTPYPASASGLPISGFPRELMHAKRPFQFRSERPSSYSQPSRSGPSTPSCQS</sequence>
<evidence type="ECO:0000256" key="8">
    <source>
        <dbReference type="PROSITE-ProRule" id="PRU01161"/>
    </source>
</evidence>
<dbReference type="InterPro" id="IPR016035">
    <property type="entry name" value="Acyl_Trfase/lysoPLipase"/>
</dbReference>
<evidence type="ECO:0000256" key="7">
    <source>
        <dbReference type="PROSITE-ProRule" id="PRU00175"/>
    </source>
</evidence>
<evidence type="ECO:0000256" key="5">
    <source>
        <dbReference type="ARBA" id="ARBA00022963"/>
    </source>
</evidence>
<dbReference type="PROSITE" id="PS51635">
    <property type="entry name" value="PNPLA"/>
    <property type="match status" value="1"/>
</dbReference>
<dbReference type="GO" id="GO:0047499">
    <property type="term" value="F:calcium-independent phospholipase A2 activity"/>
    <property type="evidence" value="ECO:0007669"/>
    <property type="project" value="TreeGrafter"/>
</dbReference>
<dbReference type="CDD" id="cd07199">
    <property type="entry name" value="Pat17_PNPLA8_PNPLA9_like"/>
    <property type="match status" value="1"/>
</dbReference>
<keyword evidence="13" id="KW-1185">Reference proteome</keyword>
<evidence type="ECO:0000256" key="4">
    <source>
        <dbReference type="ARBA" id="ARBA00022833"/>
    </source>
</evidence>
<keyword evidence="3 8" id="KW-0378">Hydrolase</keyword>
<evidence type="ECO:0000313" key="12">
    <source>
        <dbReference type="EMBL" id="KAK1613532.1"/>
    </source>
</evidence>
<organism evidence="12 13">
    <name type="scientific">Colletotrichum phormii</name>
    <dbReference type="NCBI Taxonomy" id="359342"/>
    <lineage>
        <taxon>Eukaryota</taxon>
        <taxon>Fungi</taxon>
        <taxon>Dikarya</taxon>
        <taxon>Ascomycota</taxon>
        <taxon>Pezizomycotina</taxon>
        <taxon>Sordariomycetes</taxon>
        <taxon>Hypocreomycetidae</taxon>
        <taxon>Glomerellales</taxon>
        <taxon>Glomerellaceae</taxon>
        <taxon>Colletotrichum</taxon>
        <taxon>Colletotrichum acutatum species complex</taxon>
    </lineage>
</organism>
<feature type="short sequence motif" description="GXSXG" evidence="8">
    <location>
        <begin position="771"/>
        <end position="775"/>
    </location>
</feature>
<name>A0AAI9ZBU8_9PEZI</name>
<feature type="active site" description="Proton acceptor" evidence="8">
    <location>
        <position position="931"/>
    </location>
</feature>
<dbReference type="GO" id="GO:0019369">
    <property type="term" value="P:arachidonate metabolic process"/>
    <property type="evidence" value="ECO:0007669"/>
    <property type="project" value="TreeGrafter"/>
</dbReference>
<evidence type="ECO:0000256" key="6">
    <source>
        <dbReference type="ARBA" id="ARBA00023098"/>
    </source>
</evidence>
<dbReference type="PROSITE" id="PS50089">
    <property type="entry name" value="ZF_RING_2"/>
    <property type="match status" value="1"/>
</dbReference>
<dbReference type="EMBL" id="JAHMHQ010000053">
    <property type="protein sequence ID" value="KAK1613532.1"/>
    <property type="molecule type" value="Genomic_DNA"/>
</dbReference>
<dbReference type="Pfam" id="PF01734">
    <property type="entry name" value="Patatin"/>
    <property type="match status" value="1"/>
</dbReference>
<dbReference type="AlphaFoldDB" id="A0AAI9ZBU8"/>
<feature type="domain" description="RING-type" evidence="10">
    <location>
        <begin position="664"/>
        <end position="707"/>
    </location>
</feature>
<dbReference type="Proteomes" id="UP001243989">
    <property type="component" value="Unassembled WGS sequence"/>
</dbReference>
<protein>
    <recommendedName>
        <fullName evidence="14">Calcium-independent phospholipase A2-gamma</fullName>
    </recommendedName>
</protein>
<dbReference type="RefSeq" id="XP_060437407.1">
    <property type="nucleotide sequence ID" value="XM_060591755.1"/>
</dbReference>
<accession>A0AAI9ZBU8</accession>
<dbReference type="PANTHER" id="PTHR24185:SF1">
    <property type="entry name" value="CALCIUM-INDEPENDENT PHOSPHOLIPASE A2-GAMMA"/>
    <property type="match status" value="1"/>
</dbReference>
<dbReference type="SUPFAM" id="SSF52151">
    <property type="entry name" value="FabD/lysophospholipase-like"/>
    <property type="match status" value="1"/>
</dbReference>
<dbReference type="GO" id="GO:0016020">
    <property type="term" value="C:membrane"/>
    <property type="evidence" value="ECO:0007669"/>
    <property type="project" value="TreeGrafter"/>
</dbReference>
<keyword evidence="1" id="KW-0479">Metal-binding</keyword>